<protein>
    <submittedName>
        <fullName evidence="6 8">Uncharacterized protein</fullName>
    </submittedName>
</protein>
<reference evidence="8" key="1">
    <citation type="submission" date="2016-06" db="UniProtKB">
        <authorList>
            <consortium name="WormBaseParasite"/>
        </authorList>
    </citation>
    <scope>IDENTIFICATION</scope>
</reference>
<dbReference type="InterPro" id="IPR051115">
    <property type="entry name" value="LAPTM_transporter"/>
</dbReference>
<dbReference type="GO" id="GO:0012505">
    <property type="term" value="C:endomembrane system"/>
    <property type="evidence" value="ECO:0007669"/>
    <property type="project" value="UniProtKB-SubCell"/>
</dbReference>
<dbReference type="OrthoDB" id="5801335at2759"/>
<dbReference type="AlphaFoldDB" id="A0A182DX89"/>
<keyword evidence="4 5" id="KW-0472">Membrane</keyword>
<evidence type="ECO:0000256" key="2">
    <source>
        <dbReference type="ARBA" id="ARBA00022692"/>
    </source>
</evidence>
<evidence type="ECO:0000313" key="7">
    <source>
        <dbReference type="Proteomes" id="UP000271087"/>
    </source>
</evidence>
<evidence type="ECO:0000256" key="5">
    <source>
        <dbReference type="SAM" id="Phobius"/>
    </source>
</evidence>
<proteinExistence type="predicted"/>
<dbReference type="EMBL" id="UYRW01000023">
    <property type="protein sequence ID" value="VDK61730.1"/>
    <property type="molecule type" value="Genomic_DNA"/>
</dbReference>
<keyword evidence="7" id="KW-1185">Reference proteome</keyword>
<dbReference type="GO" id="GO:0005765">
    <property type="term" value="C:lysosomal membrane"/>
    <property type="evidence" value="ECO:0007669"/>
    <property type="project" value="TreeGrafter"/>
</dbReference>
<name>A0A182DX89_ONCOC</name>
<reference evidence="6 7" key="2">
    <citation type="submission" date="2018-08" db="EMBL/GenBank/DDBJ databases">
        <authorList>
            <person name="Laetsch R D."/>
            <person name="Stevens L."/>
            <person name="Kumar S."/>
            <person name="Blaxter L. M."/>
        </authorList>
    </citation>
    <scope>NUCLEOTIDE SEQUENCE [LARGE SCALE GENOMIC DNA]</scope>
</reference>
<evidence type="ECO:0000256" key="1">
    <source>
        <dbReference type="ARBA" id="ARBA00004127"/>
    </source>
</evidence>
<sequence length="237" mass="27171">MTKLTQTSVHGGDQRVSDVNLDNFWNANADKYKCCCRSLHVVRASLFIAYTQMLITFVFALFFTFYYIQAINGRLTSDHWINQLGERYISSLLFAVTLQLLLVLLLVHGIRTERRSFLLPFIVFALIAVLIGFAQIGHDLFGFMHPSSVTHAHLMYDNNQFFSHLLGTLLQLWCVATVWRCYGFLGDKKVVRHIGEQLSTTQMAFHYDNIPHEYIAMSQPPPYADTVISLDKQPLTT</sequence>
<dbReference type="PANTHER" id="PTHR12479">
    <property type="entry name" value="LYSOSOMAL-ASSOCIATED TRANSMEMBRANE PROTEIN"/>
    <property type="match status" value="1"/>
</dbReference>
<dbReference type="Proteomes" id="UP000271087">
    <property type="component" value="Unassembled WGS sequence"/>
</dbReference>
<evidence type="ECO:0000313" key="6">
    <source>
        <dbReference type="EMBL" id="VDK61730.1"/>
    </source>
</evidence>
<gene>
    <name evidence="6" type="ORF">NOO_LOCUS262</name>
</gene>
<organism evidence="8">
    <name type="scientific">Onchocerca ochengi</name>
    <name type="common">Filarial nematode worm</name>
    <dbReference type="NCBI Taxonomy" id="42157"/>
    <lineage>
        <taxon>Eukaryota</taxon>
        <taxon>Metazoa</taxon>
        <taxon>Ecdysozoa</taxon>
        <taxon>Nematoda</taxon>
        <taxon>Chromadorea</taxon>
        <taxon>Rhabditida</taxon>
        <taxon>Spirurina</taxon>
        <taxon>Spiruromorpha</taxon>
        <taxon>Filarioidea</taxon>
        <taxon>Onchocercidae</taxon>
        <taxon>Onchocerca</taxon>
    </lineage>
</organism>
<feature type="transmembrane region" description="Helical" evidence="5">
    <location>
        <begin position="47"/>
        <end position="68"/>
    </location>
</feature>
<comment type="subcellular location">
    <subcellularLocation>
        <location evidence="1">Endomembrane system</location>
        <topology evidence="1">Multi-pass membrane protein</topology>
    </subcellularLocation>
</comment>
<feature type="transmembrane region" description="Helical" evidence="5">
    <location>
        <begin position="161"/>
        <end position="182"/>
    </location>
</feature>
<keyword evidence="2 5" id="KW-0812">Transmembrane</keyword>
<accession>A0A182DX89</accession>
<feature type="transmembrane region" description="Helical" evidence="5">
    <location>
        <begin position="88"/>
        <end position="110"/>
    </location>
</feature>
<evidence type="ECO:0000313" key="8">
    <source>
        <dbReference type="WBParaSite" id="nOo.2.0.1.t00262-RA"/>
    </source>
</evidence>
<dbReference type="WBParaSite" id="nOo.2.0.1.t00262-RA">
    <property type="protein sequence ID" value="nOo.2.0.1.t00262-RA"/>
    <property type="gene ID" value="nOo.2.0.1.g00262"/>
</dbReference>
<evidence type="ECO:0000256" key="4">
    <source>
        <dbReference type="ARBA" id="ARBA00023136"/>
    </source>
</evidence>
<keyword evidence="3 5" id="KW-1133">Transmembrane helix</keyword>
<dbReference type="PANTHER" id="PTHR12479:SF13">
    <property type="entry name" value="DUF4149 DOMAIN-CONTAINING PROTEIN"/>
    <property type="match status" value="1"/>
</dbReference>
<evidence type="ECO:0000256" key="3">
    <source>
        <dbReference type="ARBA" id="ARBA00022989"/>
    </source>
</evidence>
<feature type="transmembrane region" description="Helical" evidence="5">
    <location>
        <begin position="117"/>
        <end position="141"/>
    </location>
</feature>